<reference evidence="1 2" key="1">
    <citation type="submission" date="2021-10" db="EMBL/GenBank/DDBJ databases">
        <title>Streptomyces gossypii sp. nov., isolated from soil collected from cotton field.</title>
        <authorList>
            <person name="Ge X."/>
            <person name="Chen X."/>
            <person name="Liu W."/>
        </authorList>
    </citation>
    <scope>NUCLEOTIDE SEQUENCE [LARGE SCALE GENOMIC DNA]</scope>
    <source>
        <strain evidence="1 2">N2-109</strain>
    </source>
</reference>
<organism evidence="1 2">
    <name type="scientific">Streptomyces gossypii</name>
    <dbReference type="NCBI Taxonomy" id="2883101"/>
    <lineage>
        <taxon>Bacteria</taxon>
        <taxon>Bacillati</taxon>
        <taxon>Actinomycetota</taxon>
        <taxon>Actinomycetes</taxon>
        <taxon>Kitasatosporales</taxon>
        <taxon>Streptomycetaceae</taxon>
        <taxon>Streptomyces</taxon>
    </lineage>
</organism>
<dbReference type="Proteomes" id="UP001156389">
    <property type="component" value="Unassembled WGS sequence"/>
</dbReference>
<dbReference type="SUPFAM" id="SSF51182">
    <property type="entry name" value="RmlC-like cupins"/>
    <property type="match status" value="1"/>
</dbReference>
<accession>A0ABT2JZ91</accession>
<dbReference type="InterPro" id="IPR014710">
    <property type="entry name" value="RmlC-like_jellyroll"/>
</dbReference>
<dbReference type="Gene3D" id="2.60.120.10">
    <property type="entry name" value="Jelly Rolls"/>
    <property type="match status" value="1"/>
</dbReference>
<dbReference type="RefSeq" id="WP_260220581.1">
    <property type="nucleotide sequence ID" value="NZ_JAJAGO010000013.1"/>
</dbReference>
<sequence>MPGVRPSSPSPAPFALYSSMTQLHDDGTVRPTARDFAAAVGLDGWTFAVAHIRDNAEIHSDLWELHSASDELLAALTGAVTVHLSADDTSAAETVRIQAGELFVIPAGRWHRLEIGMPTDLLSLTRAAGTRTEQVDPQETRG</sequence>
<dbReference type="EMBL" id="JAJAGO010000013">
    <property type="protein sequence ID" value="MCT2593213.1"/>
    <property type="molecule type" value="Genomic_DNA"/>
</dbReference>
<proteinExistence type="predicted"/>
<comment type="caution">
    <text evidence="1">The sequence shown here is derived from an EMBL/GenBank/DDBJ whole genome shotgun (WGS) entry which is preliminary data.</text>
</comment>
<name>A0ABT2JZ91_9ACTN</name>
<protein>
    <submittedName>
        <fullName evidence="1">Cupin domain-containing protein</fullName>
    </submittedName>
</protein>
<dbReference type="InterPro" id="IPR011051">
    <property type="entry name" value="RmlC_Cupin_sf"/>
</dbReference>
<evidence type="ECO:0000313" key="1">
    <source>
        <dbReference type="EMBL" id="MCT2593213.1"/>
    </source>
</evidence>
<gene>
    <name evidence="1" type="ORF">LHJ74_25455</name>
</gene>
<evidence type="ECO:0000313" key="2">
    <source>
        <dbReference type="Proteomes" id="UP001156389"/>
    </source>
</evidence>
<keyword evidence="2" id="KW-1185">Reference proteome</keyword>